<dbReference type="SUPFAM" id="SSF53335">
    <property type="entry name" value="S-adenosyl-L-methionine-dependent methyltransferases"/>
    <property type="match status" value="1"/>
</dbReference>
<sequence length="227" mass="24587">MSVSVKAIACTPGLHRYLVHHGRAADPLLEELARVTRAAVPELAHMTLPLEEATLLTFLANLTAARTVVEVGMFTGSSTIALARGLPADGRVLTCEIDSRFLELSAPYLERAGVADRVDVRVGPALTTLRSLPPAPHLDLVFIDADKPSYIGYWEELVPRVRPGGLLIVDNSLFSGEVVSPEPGTKAAAVHAFNEHARADERVELVMLNVADGITLARRLDEQDREE</sequence>
<keyword evidence="1 4" id="KW-0489">Methyltransferase</keyword>
<proteinExistence type="predicted"/>
<dbReference type="PANTHER" id="PTHR10509:SF14">
    <property type="entry name" value="CAFFEOYL-COA O-METHYLTRANSFERASE 3-RELATED"/>
    <property type="match status" value="1"/>
</dbReference>
<dbReference type="CDD" id="cd02440">
    <property type="entry name" value="AdoMet_MTases"/>
    <property type="match status" value="1"/>
</dbReference>
<comment type="caution">
    <text evidence="4">The sequence shown here is derived from an EMBL/GenBank/DDBJ whole genome shotgun (WGS) entry which is preliminary data.</text>
</comment>
<dbReference type="PROSITE" id="PS51682">
    <property type="entry name" value="SAM_OMT_I"/>
    <property type="match status" value="1"/>
</dbReference>
<keyword evidence="3" id="KW-0949">S-adenosyl-L-methionine</keyword>
<dbReference type="EC" id="2.1.1.-" evidence="4"/>
<gene>
    <name evidence="4" type="ORF">ACFSYJ_01180</name>
</gene>
<evidence type="ECO:0000313" key="5">
    <source>
        <dbReference type="Proteomes" id="UP001597419"/>
    </source>
</evidence>
<keyword evidence="5" id="KW-1185">Reference proteome</keyword>
<evidence type="ECO:0000256" key="2">
    <source>
        <dbReference type="ARBA" id="ARBA00022679"/>
    </source>
</evidence>
<dbReference type="Gene3D" id="3.40.50.150">
    <property type="entry name" value="Vaccinia Virus protein VP39"/>
    <property type="match status" value="1"/>
</dbReference>
<reference evidence="5" key="1">
    <citation type="journal article" date="2019" name="Int. J. Syst. Evol. Microbiol.">
        <title>The Global Catalogue of Microorganisms (GCM) 10K type strain sequencing project: providing services to taxonomists for standard genome sequencing and annotation.</title>
        <authorList>
            <consortium name="The Broad Institute Genomics Platform"/>
            <consortium name="The Broad Institute Genome Sequencing Center for Infectious Disease"/>
            <person name="Wu L."/>
            <person name="Ma J."/>
        </authorList>
    </citation>
    <scope>NUCLEOTIDE SEQUENCE [LARGE SCALE GENOMIC DNA]</scope>
    <source>
        <strain evidence="5">CGMCC 4.7643</strain>
    </source>
</reference>
<dbReference type="EMBL" id="JBHUKU010000001">
    <property type="protein sequence ID" value="MFD2457186.1"/>
    <property type="molecule type" value="Genomic_DNA"/>
</dbReference>
<dbReference type="GO" id="GO:0032259">
    <property type="term" value="P:methylation"/>
    <property type="evidence" value="ECO:0007669"/>
    <property type="project" value="UniProtKB-KW"/>
</dbReference>
<dbReference type="InterPro" id="IPR029063">
    <property type="entry name" value="SAM-dependent_MTases_sf"/>
</dbReference>
<name>A0ABW5G6Q9_9PSEU</name>
<accession>A0ABW5G6Q9</accession>
<organism evidence="4 5">
    <name type="scientific">Amycolatopsis samaneae</name>
    <dbReference type="NCBI Taxonomy" id="664691"/>
    <lineage>
        <taxon>Bacteria</taxon>
        <taxon>Bacillati</taxon>
        <taxon>Actinomycetota</taxon>
        <taxon>Actinomycetes</taxon>
        <taxon>Pseudonocardiales</taxon>
        <taxon>Pseudonocardiaceae</taxon>
        <taxon>Amycolatopsis</taxon>
    </lineage>
</organism>
<dbReference type="InterPro" id="IPR002935">
    <property type="entry name" value="SAM_O-MeTrfase"/>
</dbReference>
<dbReference type="RefSeq" id="WP_345402377.1">
    <property type="nucleotide sequence ID" value="NZ_BAABHG010000013.1"/>
</dbReference>
<evidence type="ECO:0000313" key="4">
    <source>
        <dbReference type="EMBL" id="MFD2457186.1"/>
    </source>
</evidence>
<dbReference type="Proteomes" id="UP001597419">
    <property type="component" value="Unassembled WGS sequence"/>
</dbReference>
<dbReference type="Pfam" id="PF01596">
    <property type="entry name" value="Methyltransf_3"/>
    <property type="match status" value="1"/>
</dbReference>
<evidence type="ECO:0000256" key="1">
    <source>
        <dbReference type="ARBA" id="ARBA00022603"/>
    </source>
</evidence>
<evidence type="ECO:0000256" key="3">
    <source>
        <dbReference type="ARBA" id="ARBA00022691"/>
    </source>
</evidence>
<dbReference type="InterPro" id="IPR050362">
    <property type="entry name" value="Cation-dep_OMT"/>
</dbReference>
<dbReference type="GO" id="GO:0008168">
    <property type="term" value="F:methyltransferase activity"/>
    <property type="evidence" value="ECO:0007669"/>
    <property type="project" value="UniProtKB-KW"/>
</dbReference>
<protein>
    <submittedName>
        <fullName evidence="4">O-methyltransferase</fullName>
        <ecNumber evidence="4">2.1.1.-</ecNumber>
    </submittedName>
</protein>
<keyword evidence="2 4" id="KW-0808">Transferase</keyword>
<dbReference type="PANTHER" id="PTHR10509">
    <property type="entry name" value="O-METHYLTRANSFERASE-RELATED"/>
    <property type="match status" value="1"/>
</dbReference>